<evidence type="ECO:0000256" key="3">
    <source>
        <dbReference type="ARBA" id="ARBA00022806"/>
    </source>
</evidence>
<keyword evidence="9" id="KW-1185">Reference proteome</keyword>
<dbReference type="Gene3D" id="3.40.50.300">
    <property type="entry name" value="P-loop containing nucleotide triphosphate hydrolases"/>
    <property type="match status" value="2"/>
</dbReference>
<evidence type="ECO:0008006" key="10">
    <source>
        <dbReference type="Google" id="ProtNLM"/>
    </source>
</evidence>
<dbReference type="InterPro" id="IPR011545">
    <property type="entry name" value="DEAD/DEAH_box_helicase_dom"/>
</dbReference>
<proteinExistence type="predicted"/>
<dbReference type="CDD" id="cd00268">
    <property type="entry name" value="DEADc"/>
    <property type="match status" value="1"/>
</dbReference>
<comment type="caution">
    <text evidence="8">The sequence shown here is derived from an EMBL/GenBank/DDBJ whole genome shotgun (WGS) entry which is preliminary data.</text>
</comment>
<dbReference type="GO" id="GO:0003676">
    <property type="term" value="F:nucleic acid binding"/>
    <property type="evidence" value="ECO:0007669"/>
    <property type="project" value="InterPro"/>
</dbReference>
<dbReference type="GO" id="GO:0016787">
    <property type="term" value="F:hydrolase activity"/>
    <property type="evidence" value="ECO:0007669"/>
    <property type="project" value="UniProtKB-KW"/>
</dbReference>
<dbReference type="GO" id="GO:0005829">
    <property type="term" value="C:cytosol"/>
    <property type="evidence" value="ECO:0007669"/>
    <property type="project" value="TreeGrafter"/>
</dbReference>
<feature type="compositionally biased region" description="Low complexity" evidence="5">
    <location>
        <begin position="87"/>
        <end position="98"/>
    </location>
</feature>
<evidence type="ECO:0000256" key="1">
    <source>
        <dbReference type="ARBA" id="ARBA00022741"/>
    </source>
</evidence>
<feature type="domain" description="Helicase C-terminal" evidence="7">
    <location>
        <begin position="336"/>
        <end position="502"/>
    </location>
</feature>
<evidence type="ECO:0000256" key="2">
    <source>
        <dbReference type="ARBA" id="ARBA00022801"/>
    </source>
</evidence>
<dbReference type="InterPro" id="IPR044742">
    <property type="entry name" value="DEAD/DEAH_RhlB"/>
</dbReference>
<accession>A0A813HJY7</accession>
<feature type="domain" description="Helicase ATP-binding" evidence="6">
    <location>
        <begin position="145"/>
        <end position="323"/>
    </location>
</feature>
<dbReference type="AlphaFoldDB" id="A0A813HJY7"/>
<name>A0A813HJY7_POLGL</name>
<dbReference type="SMART" id="SM00487">
    <property type="entry name" value="DEXDc"/>
    <property type="match status" value="1"/>
</dbReference>
<dbReference type="PANTHER" id="PTHR47959">
    <property type="entry name" value="ATP-DEPENDENT RNA HELICASE RHLE-RELATED"/>
    <property type="match status" value="1"/>
</dbReference>
<dbReference type="InterPro" id="IPR027417">
    <property type="entry name" value="P-loop_NTPase"/>
</dbReference>
<sequence>RRPPRSAGFGWHFRCPLRSAALPQPPVPLPRGAHLSFSSKGSPPAKPSRPVPGKLPASDFVSGGAAAEAEDAASLLEDGPEARPEASSRGSRSSSAVSNFTGGLPMKREFDLKQSFQKFPFHREVQLGIMKMGVGVPTRVQDLTIPPIMEGISIFMLAQTGTGKTLAYVLPIIHKLLETNTEGFFPVSKKPRFIILQPTRELAMQTIKVIRNFPVRSVVCAPGCSFIKETQALHGGVDIVVATPYRLMLHLGKTNMVLSQVRHLVLDEADTLCDTFYEEYSKKLLDGLQKDCAVKPQVVIVGATRTGAVTKFLRESMNDTPVLPIVTTDAHVTPGQLEQVFVPTKGKRLLSVLWEVLGEVPTVGKKTLIFTNRLPTCKSVQKSLLEHGVRSVGLYGGLHPQKRKQVWEQFTGNDADVMVCTNLASRGLDFSGIHHVVMYDFPLNMADYLHRVGRTARGGRAGRVTTITPRRYWPFVTKIQEASKAGRQIEVRDVSKNVKKILAIDNYQKVAQGRASKSVKQRLKKRLGLPPARNLGSKETKLAMKRLERKMAAIKKMRFLWRRGVLQRGHGIPKMPDVQ</sequence>
<dbReference type="Pfam" id="PF00271">
    <property type="entry name" value="Helicase_C"/>
    <property type="match status" value="1"/>
</dbReference>
<feature type="non-terminal residue" evidence="8">
    <location>
        <position position="1"/>
    </location>
</feature>
<feature type="compositionally biased region" description="Low complexity" evidence="5">
    <location>
        <begin position="62"/>
        <end position="77"/>
    </location>
</feature>
<dbReference type="CDD" id="cd18787">
    <property type="entry name" value="SF2_C_DEAD"/>
    <property type="match status" value="1"/>
</dbReference>
<keyword evidence="4" id="KW-0067">ATP-binding</keyword>
<dbReference type="SUPFAM" id="SSF52540">
    <property type="entry name" value="P-loop containing nucleoside triphosphate hydrolases"/>
    <property type="match status" value="1"/>
</dbReference>
<evidence type="ECO:0000256" key="5">
    <source>
        <dbReference type="SAM" id="MobiDB-lite"/>
    </source>
</evidence>
<organism evidence="8 9">
    <name type="scientific">Polarella glacialis</name>
    <name type="common">Dinoflagellate</name>
    <dbReference type="NCBI Taxonomy" id="89957"/>
    <lineage>
        <taxon>Eukaryota</taxon>
        <taxon>Sar</taxon>
        <taxon>Alveolata</taxon>
        <taxon>Dinophyceae</taxon>
        <taxon>Suessiales</taxon>
        <taxon>Suessiaceae</taxon>
        <taxon>Polarella</taxon>
    </lineage>
</organism>
<dbReference type="Proteomes" id="UP000654075">
    <property type="component" value="Unassembled WGS sequence"/>
</dbReference>
<dbReference type="PROSITE" id="PS51194">
    <property type="entry name" value="HELICASE_CTER"/>
    <property type="match status" value="1"/>
</dbReference>
<evidence type="ECO:0000313" key="8">
    <source>
        <dbReference type="EMBL" id="CAE8638527.1"/>
    </source>
</evidence>
<gene>
    <name evidence="8" type="ORF">PGLA1383_LOCUS53696</name>
</gene>
<dbReference type="OrthoDB" id="10256233at2759"/>
<reference evidence="8" key="1">
    <citation type="submission" date="2021-02" db="EMBL/GenBank/DDBJ databases">
        <authorList>
            <person name="Dougan E. K."/>
            <person name="Rhodes N."/>
            <person name="Thang M."/>
            <person name="Chan C."/>
        </authorList>
    </citation>
    <scope>NUCLEOTIDE SEQUENCE</scope>
</reference>
<dbReference type="InterPro" id="IPR050079">
    <property type="entry name" value="DEAD_box_RNA_helicase"/>
</dbReference>
<dbReference type="PROSITE" id="PS51192">
    <property type="entry name" value="HELICASE_ATP_BIND_1"/>
    <property type="match status" value="1"/>
</dbReference>
<dbReference type="InterPro" id="IPR001650">
    <property type="entry name" value="Helicase_C-like"/>
</dbReference>
<feature type="non-terminal residue" evidence="8">
    <location>
        <position position="579"/>
    </location>
</feature>
<dbReference type="InterPro" id="IPR014001">
    <property type="entry name" value="Helicase_ATP-bd"/>
</dbReference>
<keyword evidence="3" id="KW-0347">Helicase</keyword>
<dbReference type="SMART" id="SM00490">
    <property type="entry name" value="HELICc"/>
    <property type="match status" value="1"/>
</dbReference>
<evidence type="ECO:0000313" key="9">
    <source>
        <dbReference type="Proteomes" id="UP000654075"/>
    </source>
</evidence>
<protein>
    <recommendedName>
        <fullName evidence="10">RNA helicase</fullName>
    </recommendedName>
</protein>
<dbReference type="EMBL" id="CAJNNV010031989">
    <property type="protein sequence ID" value="CAE8638527.1"/>
    <property type="molecule type" value="Genomic_DNA"/>
</dbReference>
<keyword evidence="2" id="KW-0378">Hydrolase</keyword>
<feature type="region of interest" description="Disordered" evidence="5">
    <location>
        <begin position="20"/>
        <end position="100"/>
    </location>
</feature>
<evidence type="ECO:0000259" key="7">
    <source>
        <dbReference type="PROSITE" id="PS51194"/>
    </source>
</evidence>
<dbReference type="Pfam" id="PF00270">
    <property type="entry name" value="DEAD"/>
    <property type="match status" value="1"/>
</dbReference>
<dbReference type="PANTHER" id="PTHR47959:SF1">
    <property type="entry name" value="ATP-DEPENDENT RNA HELICASE DBPA"/>
    <property type="match status" value="1"/>
</dbReference>
<dbReference type="OMA" id="HDEAMLG"/>
<dbReference type="GO" id="GO:0005524">
    <property type="term" value="F:ATP binding"/>
    <property type="evidence" value="ECO:0007669"/>
    <property type="project" value="UniProtKB-KW"/>
</dbReference>
<evidence type="ECO:0000259" key="6">
    <source>
        <dbReference type="PROSITE" id="PS51192"/>
    </source>
</evidence>
<dbReference type="GO" id="GO:0003724">
    <property type="term" value="F:RNA helicase activity"/>
    <property type="evidence" value="ECO:0007669"/>
    <property type="project" value="TreeGrafter"/>
</dbReference>
<keyword evidence="1" id="KW-0547">Nucleotide-binding</keyword>
<evidence type="ECO:0000256" key="4">
    <source>
        <dbReference type="ARBA" id="ARBA00022840"/>
    </source>
</evidence>